<dbReference type="PANTHER" id="PTHR43044">
    <property type="match status" value="1"/>
</dbReference>
<feature type="transmembrane region" description="Helical" evidence="7">
    <location>
        <begin position="239"/>
        <end position="262"/>
    </location>
</feature>
<keyword evidence="9" id="KW-1185">Reference proteome</keyword>
<feature type="transmembrane region" description="Helical" evidence="7">
    <location>
        <begin position="321"/>
        <end position="342"/>
    </location>
</feature>
<sequence length="447" mass="51844">MNLENRKRELVKEFSPMLEKTTKVSKIWMGILVAVILVGIYAFFLQLFKGHEVTGMRDNVVWGVYIINFIFFVCLSYSGAFISGILHFFKTPWKNSVSRIVEIITVLSLIIGPIFILLCIGRLDRLHYLFLYPRIQSPITWDIIAIMTDLVGCFIYLYLTFIPDLAILRDNSENAPKWRQKLYKFLAIGYQDTTEQRETLHKITKTMSAMIIALAIVAYSVLAWIFSLTLQPGWNSSIFAPYFIIAGLYSGVSVIIVAMFLIRKYYHLEHYIRKVHFVSGGIILLIISLLYGYFTFSEYFSRWFSHKIQDTNLLNTLFTRYFWQFVLANYVGVLVPVVILFFKKFRTIKSITFASVIAILGLWLNRYLIVVPTLETPYLPIQDTRPEFIHYTATWVEWALSFTGVAAFILFFILIMKLVPVIPMSGIIDQEREALDKKGKTNQTITE</sequence>
<protein>
    <submittedName>
        <fullName evidence="8">Prokaryotic molybdopterin-containing oxidoreductase family, membrane subunit</fullName>
    </submittedName>
</protein>
<dbReference type="AlphaFoldDB" id="A0A1I6S2B5"/>
<organism evidence="8 9">
    <name type="scientific">Lutibacter maritimus</name>
    <dbReference type="NCBI Taxonomy" id="593133"/>
    <lineage>
        <taxon>Bacteria</taxon>
        <taxon>Pseudomonadati</taxon>
        <taxon>Bacteroidota</taxon>
        <taxon>Flavobacteriia</taxon>
        <taxon>Flavobacteriales</taxon>
        <taxon>Flavobacteriaceae</taxon>
        <taxon>Lutibacter</taxon>
    </lineage>
</organism>
<dbReference type="GO" id="GO:0005886">
    <property type="term" value="C:plasma membrane"/>
    <property type="evidence" value="ECO:0007669"/>
    <property type="project" value="UniProtKB-SubCell"/>
</dbReference>
<evidence type="ECO:0000256" key="4">
    <source>
        <dbReference type="ARBA" id="ARBA00022692"/>
    </source>
</evidence>
<evidence type="ECO:0000256" key="7">
    <source>
        <dbReference type="SAM" id="Phobius"/>
    </source>
</evidence>
<proteinExistence type="inferred from homology"/>
<feature type="transmembrane region" description="Helical" evidence="7">
    <location>
        <begin position="60"/>
        <end position="88"/>
    </location>
</feature>
<dbReference type="EMBL" id="FOZP01000007">
    <property type="protein sequence ID" value="SFS71082.1"/>
    <property type="molecule type" value="Genomic_DNA"/>
</dbReference>
<feature type="transmembrane region" description="Helical" evidence="7">
    <location>
        <begin position="207"/>
        <end position="227"/>
    </location>
</feature>
<reference evidence="9" key="1">
    <citation type="submission" date="2016-10" db="EMBL/GenBank/DDBJ databases">
        <authorList>
            <person name="Varghese N."/>
            <person name="Submissions S."/>
        </authorList>
    </citation>
    <scope>NUCLEOTIDE SEQUENCE [LARGE SCALE GENOMIC DNA]</scope>
    <source>
        <strain evidence="9">DSM 24450</strain>
    </source>
</reference>
<gene>
    <name evidence="8" type="ORF">SAMN04488006_2750</name>
</gene>
<dbReference type="RefSeq" id="WP_090228290.1">
    <property type="nucleotide sequence ID" value="NZ_FOZP01000007.1"/>
</dbReference>
<dbReference type="Proteomes" id="UP000199312">
    <property type="component" value="Unassembled WGS sequence"/>
</dbReference>
<evidence type="ECO:0000256" key="5">
    <source>
        <dbReference type="ARBA" id="ARBA00022989"/>
    </source>
</evidence>
<dbReference type="InterPro" id="IPR005614">
    <property type="entry name" value="NrfD-like"/>
</dbReference>
<feature type="transmembrane region" description="Helical" evidence="7">
    <location>
        <begin position="143"/>
        <end position="162"/>
    </location>
</feature>
<dbReference type="STRING" id="593133.SAMN04488006_2750"/>
<accession>A0A1I6S2B5</accession>
<keyword evidence="3" id="KW-1003">Cell membrane</keyword>
<dbReference type="PANTHER" id="PTHR43044:SF2">
    <property type="entry name" value="POLYSULPHIDE REDUCTASE NRFD"/>
    <property type="match status" value="1"/>
</dbReference>
<feature type="transmembrane region" description="Helical" evidence="7">
    <location>
        <begin position="100"/>
        <end position="123"/>
    </location>
</feature>
<feature type="transmembrane region" description="Helical" evidence="7">
    <location>
        <begin position="27"/>
        <end position="48"/>
    </location>
</feature>
<keyword evidence="5 7" id="KW-1133">Transmembrane helix</keyword>
<comment type="similarity">
    <text evidence="2">Belongs to the NrfD family.</text>
</comment>
<evidence type="ECO:0000256" key="1">
    <source>
        <dbReference type="ARBA" id="ARBA00004651"/>
    </source>
</evidence>
<dbReference type="Pfam" id="PF03916">
    <property type="entry name" value="NrfD"/>
    <property type="match status" value="1"/>
</dbReference>
<feature type="transmembrane region" description="Helical" evidence="7">
    <location>
        <begin position="389"/>
        <end position="415"/>
    </location>
</feature>
<name>A0A1I6S2B5_9FLAO</name>
<feature type="transmembrane region" description="Helical" evidence="7">
    <location>
        <begin position="351"/>
        <end position="369"/>
    </location>
</feature>
<evidence type="ECO:0000313" key="9">
    <source>
        <dbReference type="Proteomes" id="UP000199312"/>
    </source>
</evidence>
<dbReference type="OrthoDB" id="9768846at2"/>
<keyword evidence="6 7" id="KW-0472">Membrane</keyword>
<feature type="transmembrane region" description="Helical" evidence="7">
    <location>
        <begin position="274"/>
        <end position="294"/>
    </location>
</feature>
<comment type="subcellular location">
    <subcellularLocation>
        <location evidence="1">Cell membrane</location>
        <topology evidence="1">Multi-pass membrane protein</topology>
    </subcellularLocation>
</comment>
<evidence type="ECO:0000256" key="3">
    <source>
        <dbReference type="ARBA" id="ARBA00022475"/>
    </source>
</evidence>
<evidence type="ECO:0000313" key="8">
    <source>
        <dbReference type="EMBL" id="SFS71082.1"/>
    </source>
</evidence>
<keyword evidence="4 7" id="KW-0812">Transmembrane</keyword>
<evidence type="ECO:0000256" key="6">
    <source>
        <dbReference type="ARBA" id="ARBA00023136"/>
    </source>
</evidence>
<evidence type="ECO:0000256" key="2">
    <source>
        <dbReference type="ARBA" id="ARBA00008929"/>
    </source>
</evidence>